<reference evidence="3" key="1">
    <citation type="journal article" date="2020" name="Stud. Mycol.">
        <title>101 Dothideomycetes genomes: a test case for predicting lifestyles and emergence of pathogens.</title>
        <authorList>
            <person name="Haridas S."/>
            <person name="Albert R."/>
            <person name="Binder M."/>
            <person name="Bloem J."/>
            <person name="Labutti K."/>
            <person name="Salamov A."/>
            <person name="Andreopoulos B."/>
            <person name="Baker S."/>
            <person name="Barry K."/>
            <person name="Bills G."/>
            <person name="Bluhm B."/>
            <person name="Cannon C."/>
            <person name="Castanera R."/>
            <person name="Culley D."/>
            <person name="Daum C."/>
            <person name="Ezra D."/>
            <person name="Gonzalez J."/>
            <person name="Henrissat B."/>
            <person name="Kuo A."/>
            <person name="Liang C."/>
            <person name="Lipzen A."/>
            <person name="Lutzoni F."/>
            <person name="Magnuson J."/>
            <person name="Mondo S."/>
            <person name="Nolan M."/>
            <person name="Ohm R."/>
            <person name="Pangilinan J."/>
            <person name="Park H.-J."/>
            <person name="Ramirez L."/>
            <person name="Alfaro M."/>
            <person name="Sun H."/>
            <person name="Tritt A."/>
            <person name="Yoshinaga Y."/>
            <person name="Zwiers L.-H."/>
            <person name="Turgeon B."/>
            <person name="Goodwin S."/>
            <person name="Spatafora J."/>
            <person name="Crous P."/>
            <person name="Grigoriev I."/>
        </authorList>
    </citation>
    <scope>NUCLEOTIDE SEQUENCE</scope>
    <source>
        <strain evidence="3">CBS 627.86</strain>
    </source>
</reference>
<organism evidence="3 4">
    <name type="scientific">Lophiotrema nucula</name>
    <dbReference type="NCBI Taxonomy" id="690887"/>
    <lineage>
        <taxon>Eukaryota</taxon>
        <taxon>Fungi</taxon>
        <taxon>Dikarya</taxon>
        <taxon>Ascomycota</taxon>
        <taxon>Pezizomycotina</taxon>
        <taxon>Dothideomycetes</taxon>
        <taxon>Pleosporomycetidae</taxon>
        <taxon>Pleosporales</taxon>
        <taxon>Lophiotremataceae</taxon>
        <taxon>Lophiotrema</taxon>
    </lineage>
</organism>
<dbReference type="PANTHER" id="PTHR33112:SF16">
    <property type="entry name" value="HETEROKARYON INCOMPATIBILITY DOMAIN-CONTAINING PROTEIN"/>
    <property type="match status" value="1"/>
</dbReference>
<proteinExistence type="predicted"/>
<dbReference type="InterPro" id="IPR010730">
    <property type="entry name" value="HET"/>
</dbReference>
<dbReference type="Pfam" id="PF06985">
    <property type="entry name" value="HET"/>
    <property type="match status" value="1"/>
</dbReference>
<feature type="domain" description="Heterokaryon incompatibility" evidence="2">
    <location>
        <begin position="52"/>
        <end position="213"/>
    </location>
</feature>
<feature type="region of interest" description="Disordered" evidence="1">
    <location>
        <begin position="240"/>
        <end position="263"/>
    </location>
</feature>
<dbReference type="EMBL" id="ML977320">
    <property type="protein sequence ID" value="KAF2116957.1"/>
    <property type="molecule type" value="Genomic_DNA"/>
</dbReference>
<accession>A0A6A5ZDX7</accession>
<evidence type="ECO:0000313" key="3">
    <source>
        <dbReference type="EMBL" id="KAF2116957.1"/>
    </source>
</evidence>
<keyword evidence="4" id="KW-1185">Reference proteome</keyword>
<name>A0A6A5ZDX7_9PLEO</name>
<gene>
    <name evidence="3" type="ORF">BDV96DRAFT_490866</name>
</gene>
<sequence>MKAWLKVCRTRHPKCGSAQQAYAPTRLLELNTFDASDDIRLVTPGIRAATEYVALSHCWGPPEKWSLQTTNETIEARSTRIPFTDLSRTFQDAVRITRDLGFHYLWIDSLCIIQQDRSDFEREAAAMADVYTNAVCTLAALASADSTEGCRVRDASDPPHAAHDEENVFYQTANLHVGDTMVRLSSKNILNWDFHYSDLGHHPLSDRSWTLQERLLSVRNISFGEFDSFWECRTAKGMGDRPWPQLNTPGDPEEDERPWPTPLTASEGVLSTSAWKRDEWYHTVEEYTRRSLTHQSDKLPALAGIVKQFQAERESGIFLNGLFAKHLPSSLLWTVVRDPYSQPGFSRQESYRAPSWSWASINGPVSYKSQRMLSTNVDTEVVFGDLNFNITALKFHVDPDGFDAFGLIQTAATLALQGKLIQLGLAKVDEKYEETMNLRLLVRTNYYNNDDVVGAVYLDVESELGGTQDVWCLPVRKEHWLSEEPLTTSLRYRMGPMVMGLALLYRPLSDTFVRVGMIRWVKTSIFDATEPRPVRID</sequence>
<dbReference type="OrthoDB" id="3486565at2759"/>
<dbReference type="Proteomes" id="UP000799770">
    <property type="component" value="Unassembled WGS sequence"/>
</dbReference>
<evidence type="ECO:0000313" key="4">
    <source>
        <dbReference type="Proteomes" id="UP000799770"/>
    </source>
</evidence>
<dbReference type="PANTHER" id="PTHR33112">
    <property type="entry name" value="DOMAIN PROTEIN, PUTATIVE-RELATED"/>
    <property type="match status" value="1"/>
</dbReference>
<protein>
    <submittedName>
        <fullName evidence="3">Heterokaryon incompatibility protein-domain-containing protein</fullName>
    </submittedName>
</protein>
<evidence type="ECO:0000259" key="2">
    <source>
        <dbReference type="Pfam" id="PF06985"/>
    </source>
</evidence>
<evidence type="ECO:0000256" key="1">
    <source>
        <dbReference type="SAM" id="MobiDB-lite"/>
    </source>
</evidence>
<dbReference type="AlphaFoldDB" id="A0A6A5ZDX7"/>